<evidence type="ECO:0000256" key="15">
    <source>
        <dbReference type="ARBA" id="ARBA00066269"/>
    </source>
</evidence>
<dbReference type="InterPro" id="IPR004489">
    <property type="entry name" value="Succ_DH/fum_Rdtase_Fe-S"/>
</dbReference>
<dbReference type="FunFam" id="1.10.1060.10:FF:000003">
    <property type="entry name" value="Succinate dehydrogenase iron-sulfur subunit"/>
    <property type="match status" value="1"/>
</dbReference>
<dbReference type="SUPFAM" id="SSF54292">
    <property type="entry name" value="2Fe-2S ferredoxin-like"/>
    <property type="match status" value="1"/>
</dbReference>
<evidence type="ECO:0000256" key="11">
    <source>
        <dbReference type="ARBA" id="ARBA00023004"/>
    </source>
</evidence>
<dbReference type="Gene3D" id="3.10.20.30">
    <property type="match status" value="1"/>
</dbReference>
<evidence type="ECO:0000256" key="10">
    <source>
        <dbReference type="ARBA" id="ARBA00023002"/>
    </source>
</evidence>
<dbReference type="AlphaFoldDB" id="A0A484HEB9"/>
<evidence type="ECO:0000256" key="14">
    <source>
        <dbReference type="ARBA" id="ARBA00034078"/>
    </source>
</evidence>
<protein>
    <recommendedName>
        <fullName evidence="5">succinate dehydrogenase</fullName>
        <ecNumber evidence="5">1.3.5.1</ecNumber>
    </recommendedName>
</protein>
<evidence type="ECO:0000256" key="2">
    <source>
        <dbReference type="ARBA" id="ARBA00001966"/>
    </source>
</evidence>
<dbReference type="InterPro" id="IPR017900">
    <property type="entry name" value="4Fe4S_Fe_S_CS"/>
</dbReference>
<dbReference type="Pfam" id="PF13085">
    <property type="entry name" value="Fer2_3"/>
    <property type="match status" value="1"/>
</dbReference>
<keyword evidence="9" id="KW-0479">Metal-binding</keyword>
<dbReference type="GO" id="GO:0022904">
    <property type="term" value="P:respiratory electron transport chain"/>
    <property type="evidence" value="ECO:0007669"/>
    <property type="project" value="TreeGrafter"/>
</dbReference>
<dbReference type="PANTHER" id="PTHR11921:SF29">
    <property type="entry name" value="SUCCINATE DEHYDROGENASE [UBIQUINONE] IRON-SULFUR SUBUNIT, MITOCHONDRIAL"/>
    <property type="match status" value="1"/>
</dbReference>
<keyword evidence="6" id="KW-0004">4Fe-4S</keyword>
<evidence type="ECO:0000256" key="13">
    <source>
        <dbReference type="ARBA" id="ARBA00023291"/>
    </source>
</evidence>
<organism evidence="17">
    <name type="scientific">uncultured Desulfobacteraceae bacterium</name>
    <dbReference type="NCBI Taxonomy" id="218296"/>
    <lineage>
        <taxon>Bacteria</taxon>
        <taxon>Pseudomonadati</taxon>
        <taxon>Thermodesulfobacteriota</taxon>
        <taxon>Desulfobacteria</taxon>
        <taxon>Desulfobacterales</taxon>
        <taxon>Desulfobacteraceae</taxon>
        <taxon>environmental samples</taxon>
    </lineage>
</organism>
<feature type="domain" description="2Fe-2S ferredoxin-type" evidence="16">
    <location>
        <begin position="1"/>
        <end position="95"/>
    </location>
</feature>
<comment type="pathway">
    <text evidence="3">Carbohydrate metabolism; tricarboxylic acid cycle; fumarate from succinate (bacterial route): step 1/1.</text>
</comment>
<evidence type="ECO:0000256" key="3">
    <source>
        <dbReference type="ARBA" id="ARBA00004894"/>
    </source>
</evidence>
<dbReference type="GO" id="GO:0046872">
    <property type="term" value="F:metal ion binding"/>
    <property type="evidence" value="ECO:0007669"/>
    <property type="project" value="UniProtKB-KW"/>
</dbReference>
<dbReference type="GO" id="GO:0009055">
    <property type="term" value="F:electron transfer activity"/>
    <property type="evidence" value="ECO:0007669"/>
    <property type="project" value="InterPro"/>
</dbReference>
<dbReference type="InterPro" id="IPR036010">
    <property type="entry name" value="2Fe-2S_ferredoxin-like_sf"/>
</dbReference>
<dbReference type="CDD" id="cd00207">
    <property type="entry name" value="fer2"/>
    <property type="match status" value="1"/>
</dbReference>
<dbReference type="InterPro" id="IPR001041">
    <property type="entry name" value="2Fe-2S_ferredoxin-type"/>
</dbReference>
<dbReference type="EC" id="1.3.5.1" evidence="5"/>
<comment type="cofactor">
    <cofactor evidence="1">
        <name>[3Fe-4S] cluster</name>
        <dbReference type="ChEBI" id="CHEBI:21137"/>
    </cofactor>
</comment>
<dbReference type="InterPro" id="IPR050573">
    <property type="entry name" value="SDH/FRD_Iron-Sulfur"/>
</dbReference>
<comment type="subunit">
    <text evidence="15">Part of an enzyme complex containing three subunits: a flavoprotein (frdA), an iron-sulfur protein (frdB), and diheme cytochrome b (frdC).</text>
</comment>
<dbReference type="InterPro" id="IPR009051">
    <property type="entry name" value="Helical_ferredxn"/>
</dbReference>
<dbReference type="SUPFAM" id="SSF46548">
    <property type="entry name" value="alpha-helical ferredoxin"/>
    <property type="match status" value="1"/>
</dbReference>
<keyword evidence="13" id="KW-0003">3Fe-4S</keyword>
<keyword evidence="8" id="KW-0001">2Fe-2S</keyword>
<evidence type="ECO:0000259" key="16">
    <source>
        <dbReference type="PROSITE" id="PS51085"/>
    </source>
</evidence>
<evidence type="ECO:0000256" key="4">
    <source>
        <dbReference type="ARBA" id="ARBA00009433"/>
    </source>
</evidence>
<keyword evidence="11" id="KW-0408">Iron</keyword>
<evidence type="ECO:0000256" key="7">
    <source>
        <dbReference type="ARBA" id="ARBA00022532"/>
    </source>
</evidence>
<keyword evidence="10 17" id="KW-0560">Oxidoreductase</keyword>
<dbReference type="InterPro" id="IPR012675">
    <property type="entry name" value="Beta-grasp_dom_sf"/>
</dbReference>
<proteinExistence type="inferred from homology"/>
<evidence type="ECO:0000256" key="5">
    <source>
        <dbReference type="ARBA" id="ARBA00012792"/>
    </source>
</evidence>
<accession>A0A484HEB9</accession>
<name>A0A484HEB9_9BACT</name>
<gene>
    <name evidence="17" type="primary">sdhB</name>
    <name evidence="17" type="ORF">EPICR_20016</name>
</gene>
<dbReference type="Gene3D" id="1.10.1060.10">
    <property type="entry name" value="Alpha-helical ferredoxin"/>
    <property type="match status" value="1"/>
</dbReference>
<dbReference type="InterPro" id="IPR017896">
    <property type="entry name" value="4Fe4S_Fe-S-bd"/>
</dbReference>
<dbReference type="GO" id="GO:0008177">
    <property type="term" value="F:succinate dehydrogenase (quinone) activity"/>
    <property type="evidence" value="ECO:0007669"/>
    <property type="project" value="UniProtKB-EC"/>
</dbReference>
<evidence type="ECO:0000256" key="8">
    <source>
        <dbReference type="ARBA" id="ARBA00022714"/>
    </source>
</evidence>
<dbReference type="InterPro" id="IPR025192">
    <property type="entry name" value="Succ_DH/fum_Rdtase_N"/>
</dbReference>
<dbReference type="PANTHER" id="PTHR11921">
    <property type="entry name" value="SUCCINATE DEHYDROGENASE IRON-SULFUR PROTEIN"/>
    <property type="match status" value="1"/>
</dbReference>
<dbReference type="EMBL" id="CAACVI010000012">
    <property type="protein sequence ID" value="VEN73556.1"/>
    <property type="molecule type" value="Genomic_DNA"/>
</dbReference>
<dbReference type="Pfam" id="PF13183">
    <property type="entry name" value="Fer4_8"/>
    <property type="match status" value="1"/>
</dbReference>
<evidence type="ECO:0000256" key="1">
    <source>
        <dbReference type="ARBA" id="ARBA00001927"/>
    </source>
</evidence>
<dbReference type="NCBIfam" id="NF004616">
    <property type="entry name" value="PRK05950.1"/>
    <property type="match status" value="1"/>
</dbReference>
<keyword evidence="12" id="KW-0411">Iron-sulfur</keyword>
<dbReference type="NCBIfam" id="TIGR00384">
    <property type="entry name" value="dhsB"/>
    <property type="match status" value="1"/>
</dbReference>
<comment type="cofactor">
    <cofactor evidence="14">
        <name>[2Fe-2S] cluster</name>
        <dbReference type="ChEBI" id="CHEBI:190135"/>
    </cofactor>
</comment>
<dbReference type="PROSITE" id="PS00198">
    <property type="entry name" value="4FE4S_FER_1"/>
    <property type="match status" value="1"/>
</dbReference>
<evidence type="ECO:0000313" key="17">
    <source>
        <dbReference type="EMBL" id="VEN73556.1"/>
    </source>
</evidence>
<dbReference type="GO" id="GO:0051539">
    <property type="term" value="F:4 iron, 4 sulfur cluster binding"/>
    <property type="evidence" value="ECO:0007669"/>
    <property type="project" value="UniProtKB-KW"/>
</dbReference>
<evidence type="ECO:0000256" key="12">
    <source>
        <dbReference type="ARBA" id="ARBA00023014"/>
    </source>
</evidence>
<dbReference type="GO" id="GO:0006099">
    <property type="term" value="P:tricarboxylic acid cycle"/>
    <property type="evidence" value="ECO:0007669"/>
    <property type="project" value="UniProtKB-KW"/>
</dbReference>
<sequence length="239" mass="26740">MKITLRIRRHDPGTDEKPSFRDYEVEVSPDQRLLDAMTYVKTHLDGSLAFRRSCAHGVCGSDAMRVNGVERLACKTLIKDLAEKEGETVVIEPIAHLPVKKDLIVDQGRFFQKYRSALPYLINPDPPPGKERLQSPGERAAFDDATNCVLCACCYSACPVLNDNENFMGPAAVLQAYRFIADSRDQGLADRLPGLDREDGAWACQNHFECTKRCPRSIKITKRINQTKRIIDSAQKGSA</sequence>
<comment type="cofactor">
    <cofactor evidence="2">
        <name>[4Fe-4S] cluster</name>
        <dbReference type="ChEBI" id="CHEBI:49883"/>
    </cofactor>
</comment>
<keyword evidence="7" id="KW-0816">Tricarboxylic acid cycle</keyword>
<evidence type="ECO:0000256" key="6">
    <source>
        <dbReference type="ARBA" id="ARBA00022485"/>
    </source>
</evidence>
<comment type="similarity">
    <text evidence="4">Belongs to the succinate dehydrogenase/fumarate reductase iron-sulfur protein family.</text>
</comment>
<reference evidence="17" key="1">
    <citation type="submission" date="2019-01" db="EMBL/GenBank/DDBJ databases">
        <authorList>
            <consortium name="Genoscope - CEA"/>
            <person name="William W."/>
        </authorList>
    </citation>
    <scope>NUCLEOTIDE SEQUENCE</scope>
    <source>
        <strain evidence="17">CR-1</strain>
    </source>
</reference>
<evidence type="ECO:0000256" key="9">
    <source>
        <dbReference type="ARBA" id="ARBA00022723"/>
    </source>
</evidence>
<dbReference type="GO" id="GO:0051538">
    <property type="term" value="F:3 iron, 4 sulfur cluster binding"/>
    <property type="evidence" value="ECO:0007669"/>
    <property type="project" value="UniProtKB-KW"/>
</dbReference>
<dbReference type="PROSITE" id="PS51085">
    <property type="entry name" value="2FE2S_FER_2"/>
    <property type="match status" value="1"/>
</dbReference>
<dbReference type="GO" id="GO:0051537">
    <property type="term" value="F:2 iron, 2 sulfur cluster binding"/>
    <property type="evidence" value="ECO:0007669"/>
    <property type="project" value="UniProtKB-KW"/>
</dbReference>